<protein>
    <submittedName>
        <fullName evidence="1">Phosphoglucan phosphatase DSP4 chloroplastic-like</fullName>
    </submittedName>
</protein>
<comment type="caution">
    <text evidence="1">The sequence shown here is derived from an EMBL/GenBank/DDBJ whole genome shotgun (WGS) entry which is preliminary data.</text>
</comment>
<dbReference type="EMBL" id="LXQA010171183">
    <property type="protein sequence ID" value="MCI29231.1"/>
    <property type="molecule type" value="Genomic_DNA"/>
</dbReference>
<evidence type="ECO:0000313" key="2">
    <source>
        <dbReference type="Proteomes" id="UP000265520"/>
    </source>
</evidence>
<evidence type="ECO:0000313" key="1">
    <source>
        <dbReference type="EMBL" id="MCI29231.1"/>
    </source>
</evidence>
<keyword evidence="2" id="KW-1185">Reference proteome</keyword>
<sequence length="43" mass="4890">VIDDADGDRASLRDRVTGDDPDLTKDERIKIIEFLEAFPDEDL</sequence>
<proteinExistence type="predicted"/>
<organism evidence="1 2">
    <name type="scientific">Trifolium medium</name>
    <dbReference type="NCBI Taxonomy" id="97028"/>
    <lineage>
        <taxon>Eukaryota</taxon>
        <taxon>Viridiplantae</taxon>
        <taxon>Streptophyta</taxon>
        <taxon>Embryophyta</taxon>
        <taxon>Tracheophyta</taxon>
        <taxon>Spermatophyta</taxon>
        <taxon>Magnoliopsida</taxon>
        <taxon>eudicotyledons</taxon>
        <taxon>Gunneridae</taxon>
        <taxon>Pentapetalae</taxon>
        <taxon>rosids</taxon>
        <taxon>fabids</taxon>
        <taxon>Fabales</taxon>
        <taxon>Fabaceae</taxon>
        <taxon>Papilionoideae</taxon>
        <taxon>50 kb inversion clade</taxon>
        <taxon>NPAAA clade</taxon>
        <taxon>Hologalegina</taxon>
        <taxon>IRL clade</taxon>
        <taxon>Trifolieae</taxon>
        <taxon>Trifolium</taxon>
    </lineage>
</organism>
<name>A0A392QY04_9FABA</name>
<reference evidence="1 2" key="1">
    <citation type="journal article" date="2018" name="Front. Plant Sci.">
        <title>Red Clover (Trifolium pratense) and Zigzag Clover (T. medium) - A Picture of Genomic Similarities and Differences.</title>
        <authorList>
            <person name="Dluhosova J."/>
            <person name="Istvanek J."/>
            <person name="Nedelnik J."/>
            <person name="Repkova J."/>
        </authorList>
    </citation>
    <scope>NUCLEOTIDE SEQUENCE [LARGE SCALE GENOMIC DNA]</scope>
    <source>
        <strain evidence="2">cv. 10/8</strain>
        <tissue evidence="1">Leaf</tissue>
    </source>
</reference>
<feature type="non-terminal residue" evidence="1">
    <location>
        <position position="1"/>
    </location>
</feature>
<dbReference type="AlphaFoldDB" id="A0A392QY04"/>
<accession>A0A392QY04</accession>
<dbReference type="Proteomes" id="UP000265520">
    <property type="component" value="Unassembled WGS sequence"/>
</dbReference>